<dbReference type="EMBL" id="CP012199">
    <property type="protein sequence ID" value="AMG74909.1"/>
    <property type="molecule type" value="Genomic_DNA"/>
</dbReference>
<organism evidence="1 2">
    <name type="scientific">Sphingopyxis granuli</name>
    <dbReference type="NCBI Taxonomy" id="267128"/>
    <lineage>
        <taxon>Bacteria</taxon>
        <taxon>Pseudomonadati</taxon>
        <taxon>Pseudomonadota</taxon>
        <taxon>Alphaproteobacteria</taxon>
        <taxon>Sphingomonadales</taxon>
        <taxon>Sphingomonadaceae</taxon>
        <taxon>Sphingopyxis</taxon>
    </lineage>
</organism>
<accession>A0AA86GL26</accession>
<reference evidence="1 2" key="1">
    <citation type="journal article" date="2016" name="BMC Genomics">
        <title>Genomic analysis of the nitrate-respiring Sphingopyxis granuli (formerly Sphingomonas macrogoltabida) strain TFA.</title>
        <authorList>
            <person name="Garcia-Romero I."/>
            <person name="Perez-Pulido A.J."/>
            <person name="Gonzalez-Flores Y.E."/>
            <person name="Reyes-Ramirez F."/>
            <person name="Santero E."/>
            <person name="Floriano B."/>
        </authorList>
    </citation>
    <scope>NUCLEOTIDE SEQUENCE [LARGE SCALE GENOMIC DNA]</scope>
    <source>
        <strain evidence="1 2">TFA</strain>
    </source>
</reference>
<proteinExistence type="predicted"/>
<evidence type="ECO:0000313" key="1">
    <source>
        <dbReference type="EMBL" id="AMG74909.1"/>
    </source>
</evidence>
<dbReference type="KEGG" id="sgi:SGRAN_2551"/>
<dbReference type="RefSeq" id="WP_067184195.1">
    <property type="nucleotide sequence ID" value="NZ_CP012199.1"/>
</dbReference>
<keyword evidence="2" id="KW-1185">Reference proteome</keyword>
<dbReference type="AlphaFoldDB" id="A0AA86GL26"/>
<name>A0AA86GL26_9SPHN</name>
<evidence type="ECO:0000313" key="2">
    <source>
        <dbReference type="Proteomes" id="UP000058599"/>
    </source>
</evidence>
<dbReference type="Proteomes" id="UP000058599">
    <property type="component" value="Chromosome"/>
</dbReference>
<protein>
    <submittedName>
        <fullName evidence="1">Uncharacterized protein</fullName>
    </submittedName>
</protein>
<sequence>MRLRSTRLRWLALAVLYNVIDDTGPDAFEPGLDVRLALAVLFAMSDGDREPFDDYWNGLRDPLDYCDRDGEREYVRHTRARTNLTGIARRVGLHLTWQLMASLGKGRKPKRDSVSD</sequence>
<gene>
    <name evidence="1" type="ORF">SGRAN_2551</name>
</gene>